<reference evidence="1 2" key="1">
    <citation type="journal article" date="2015" name="Genome Announc.">
        <title>Genome Sequence of Mushroom Soft-Rot Pathogen Janthinobacterium agaricidamnosum.</title>
        <authorList>
            <person name="Graupner K."/>
            <person name="Lackner G."/>
            <person name="Hertweck C."/>
        </authorList>
    </citation>
    <scope>NUCLEOTIDE SEQUENCE [LARGE SCALE GENOMIC DNA]</scope>
    <source>
        <strain evidence="2">NBRC 102515 / DSM 9628</strain>
    </source>
</reference>
<dbReference type="AlphaFoldDB" id="W0V4W9"/>
<gene>
    <name evidence="1" type="ORF">GJA_1679</name>
</gene>
<keyword evidence="2" id="KW-1185">Reference proteome</keyword>
<dbReference type="PATRIC" id="fig|1349767.4.peg.3357"/>
<dbReference type="Proteomes" id="UP000027604">
    <property type="component" value="Chromosome I"/>
</dbReference>
<dbReference type="RefSeq" id="WP_038490737.1">
    <property type="nucleotide sequence ID" value="NZ_BCTH01000007.1"/>
</dbReference>
<dbReference type="KEGG" id="jag:GJA_1679"/>
<protein>
    <submittedName>
        <fullName evidence="1">Uncharacterized protein</fullName>
    </submittedName>
</protein>
<evidence type="ECO:0000313" key="2">
    <source>
        <dbReference type="Proteomes" id="UP000027604"/>
    </source>
</evidence>
<sequence>MLWIKRLCYVTRLSLIAVAGFKRRVPERLIAWKSAKARLEVHRGQTAFLRPPAIVEIVSRACGVVAKGDVARGMDFAIFLASDLFRERCVRLPA</sequence>
<evidence type="ECO:0000313" key="1">
    <source>
        <dbReference type="EMBL" id="CDG82317.1"/>
    </source>
</evidence>
<dbReference type="EMBL" id="HG322949">
    <property type="protein sequence ID" value="CDG82317.1"/>
    <property type="molecule type" value="Genomic_DNA"/>
</dbReference>
<organism evidence="1 2">
    <name type="scientific">Janthinobacterium agaricidamnosum NBRC 102515 = DSM 9628</name>
    <dbReference type="NCBI Taxonomy" id="1349767"/>
    <lineage>
        <taxon>Bacteria</taxon>
        <taxon>Pseudomonadati</taxon>
        <taxon>Pseudomonadota</taxon>
        <taxon>Betaproteobacteria</taxon>
        <taxon>Burkholderiales</taxon>
        <taxon>Oxalobacteraceae</taxon>
        <taxon>Janthinobacterium</taxon>
    </lineage>
</organism>
<accession>W0V4W9</accession>
<dbReference type="HOGENOM" id="CLU_2382253_0_0_4"/>
<name>W0V4W9_9BURK</name>
<proteinExistence type="predicted"/>